<comment type="pathway">
    <text evidence="1">Cofactor biosynthesis; (R)-pantothenate biosynthesis; (R)-pantothenate from (R)-pantoate and beta-alanine: step 1/1.</text>
</comment>
<evidence type="ECO:0000256" key="1">
    <source>
        <dbReference type="ARBA" id="ARBA00004990"/>
    </source>
</evidence>
<gene>
    <name evidence="12" type="ORF">FIBSPDRAFT_862768</name>
</gene>
<evidence type="ECO:0000256" key="11">
    <source>
        <dbReference type="ARBA" id="ARBA00048258"/>
    </source>
</evidence>
<evidence type="ECO:0000256" key="3">
    <source>
        <dbReference type="ARBA" id="ARBA00012219"/>
    </source>
</evidence>
<dbReference type="Gene3D" id="3.30.1300.10">
    <property type="entry name" value="Pantoate-beta-alanine ligase, C-terminal domain"/>
    <property type="match status" value="1"/>
</dbReference>
<dbReference type="PANTHER" id="PTHR21299">
    <property type="entry name" value="CYTIDYLATE KINASE/PANTOATE-BETA-ALANINE LIGASE"/>
    <property type="match status" value="1"/>
</dbReference>
<dbReference type="OrthoDB" id="2020436at2759"/>
<organism evidence="12 13">
    <name type="scientific">Athelia psychrophila</name>
    <dbReference type="NCBI Taxonomy" id="1759441"/>
    <lineage>
        <taxon>Eukaryota</taxon>
        <taxon>Fungi</taxon>
        <taxon>Dikarya</taxon>
        <taxon>Basidiomycota</taxon>
        <taxon>Agaricomycotina</taxon>
        <taxon>Agaricomycetes</taxon>
        <taxon>Agaricomycetidae</taxon>
        <taxon>Atheliales</taxon>
        <taxon>Atheliaceae</taxon>
        <taxon>Athelia</taxon>
    </lineage>
</organism>
<dbReference type="InterPro" id="IPR042176">
    <property type="entry name" value="Pantoate_ligase_C"/>
</dbReference>
<proteinExistence type="inferred from homology"/>
<dbReference type="AlphaFoldDB" id="A0A166HXT1"/>
<dbReference type="InterPro" id="IPR003721">
    <property type="entry name" value="Pantoate_ligase"/>
</dbReference>
<evidence type="ECO:0000256" key="6">
    <source>
        <dbReference type="ARBA" id="ARBA00022655"/>
    </source>
</evidence>
<keyword evidence="13" id="KW-1185">Reference proteome</keyword>
<dbReference type="CDD" id="cd00560">
    <property type="entry name" value="PanC"/>
    <property type="match status" value="1"/>
</dbReference>
<evidence type="ECO:0000256" key="4">
    <source>
        <dbReference type="ARBA" id="ARBA00015647"/>
    </source>
</evidence>
<accession>A0A166HXT1</accession>
<keyword evidence="8" id="KW-0067">ATP-binding</keyword>
<evidence type="ECO:0000256" key="9">
    <source>
        <dbReference type="ARBA" id="ARBA00029902"/>
    </source>
</evidence>
<dbReference type="HAMAP" id="MF_00158">
    <property type="entry name" value="PanC"/>
    <property type="match status" value="1"/>
</dbReference>
<dbReference type="EMBL" id="KV417564">
    <property type="protein sequence ID" value="KZP19355.1"/>
    <property type="molecule type" value="Genomic_DNA"/>
</dbReference>
<evidence type="ECO:0000313" key="12">
    <source>
        <dbReference type="EMBL" id="KZP19355.1"/>
    </source>
</evidence>
<dbReference type="UniPathway" id="UPA00028">
    <property type="reaction ID" value="UER00005"/>
</dbReference>
<dbReference type="STRING" id="436010.A0A166HXT1"/>
<dbReference type="PANTHER" id="PTHR21299:SF1">
    <property type="entry name" value="PANTOATE--BETA-ALANINE LIGASE"/>
    <property type="match status" value="1"/>
</dbReference>
<evidence type="ECO:0000313" key="13">
    <source>
        <dbReference type="Proteomes" id="UP000076532"/>
    </source>
</evidence>
<evidence type="ECO:0000256" key="10">
    <source>
        <dbReference type="ARBA" id="ARBA00032806"/>
    </source>
</evidence>
<dbReference type="EC" id="6.3.2.1" evidence="3"/>
<comment type="catalytic activity">
    <reaction evidence="11">
        <text>(R)-pantoate + beta-alanine + ATP = (R)-pantothenate + AMP + diphosphate + H(+)</text>
        <dbReference type="Rhea" id="RHEA:10912"/>
        <dbReference type="ChEBI" id="CHEBI:15378"/>
        <dbReference type="ChEBI" id="CHEBI:15980"/>
        <dbReference type="ChEBI" id="CHEBI:29032"/>
        <dbReference type="ChEBI" id="CHEBI:30616"/>
        <dbReference type="ChEBI" id="CHEBI:33019"/>
        <dbReference type="ChEBI" id="CHEBI:57966"/>
        <dbReference type="ChEBI" id="CHEBI:456215"/>
        <dbReference type="EC" id="6.3.2.1"/>
    </reaction>
</comment>
<dbReference type="GO" id="GO:0015940">
    <property type="term" value="P:pantothenate biosynthetic process"/>
    <property type="evidence" value="ECO:0007669"/>
    <property type="project" value="UniProtKB-UniPathway"/>
</dbReference>
<evidence type="ECO:0000256" key="2">
    <source>
        <dbReference type="ARBA" id="ARBA00009256"/>
    </source>
</evidence>
<keyword evidence="6" id="KW-0566">Pantothenate biosynthesis</keyword>
<keyword evidence="7" id="KW-0547">Nucleotide-binding</keyword>
<dbReference type="InterPro" id="IPR014729">
    <property type="entry name" value="Rossmann-like_a/b/a_fold"/>
</dbReference>
<dbReference type="GO" id="GO:0004592">
    <property type="term" value="F:pantoate-beta-alanine ligase activity"/>
    <property type="evidence" value="ECO:0007669"/>
    <property type="project" value="UniProtKB-EC"/>
</dbReference>
<dbReference type="Proteomes" id="UP000076532">
    <property type="component" value="Unassembled WGS sequence"/>
</dbReference>
<dbReference type="GO" id="GO:0005524">
    <property type="term" value="F:ATP binding"/>
    <property type="evidence" value="ECO:0007669"/>
    <property type="project" value="UniProtKB-KW"/>
</dbReference>
<dbReference type="SUPFAM" id="SSF52374">
    <property type="entry name" value="Nucleotidylyl transferase"/>
    <property type="match status" value="1"/>
</dbReference>
<comment type="similarity">
    <text evidence="2">Belongs to the pantothenate synthetase family.</text>
</comment>
<sequence>MLVQRSLLRSCLTRFLSPTRAMSTNLPESKIPIFTTVAEMRKWRSLAFAKNQSVGFVATMGALHEGHMTLVTRSLRENDLTVLSIFVNPAQFAPHEDLATYPRTLPSDLELLSEQVRPVPTTSNHAVSASPTPETHVRTPLAVFLPSVPEMYPSGISQDRSVQRGTFVEIAGYGSEMEGKSRPGFFRGVATVVTKLFNIVQPTHTYFGQKDIQQALLLRRMCRDLLLSHPTPENLHIVPTMRDSADHLALSSRNAYLSAAERPFATVLHRALSAAQTAWDAGEAKGECLRKAAALVESIQENAVKEGVVVKMDYVEMNGAEEFEVLGDKEVKSGRGGVLLSGAVWVGKTRLIDNFVLGDANRTIVC</sequence>
<reference evidence="12 13" key="1">
    <citation type="journal article" date="2016" name="Mol. Biol. Evol.">
        <title>Comparative Genomics of Early-Diverging Mushroom-Forming Fungi Provides Insights into the Origins of Lignocellulose Decay Capabilities.</title>
        <authorList>
            <person name="Nagy L.G."/>
            <person name="Riley R."/>
            <person name="Tritt A."/>
            <person name="Adam C."/>
            <person name="Daum C."/>
            <person name="Floudas D."/>
            <person name="Sun H."/>
            <person name="Yadav J.S."/>
            <person name="Pangilinan J."/>
            <person name="Larsson K.H."/>
            <person name="Matsuura K."/>
            <person name="Barry K."/>
            <person name="Labutti K."/>
            <person name="Kuo R."/>
            <person name="Ohm R.A."/>
            <person name="Bhattacharya S.S."/>
            <person name="Shirouzu T."/>
            <person name="Yoshinaga Y."/>
            <person name="Martin F.M."/>
            <person name="Grigoriev I.V."/>
            <person name="Hibbett D.S."/>
        </authorList>
    </citation>
    <scope>NUCLEOTIDE SEQUENCE [LARGE SCALE GENOMIC DNA]</scope>
    <source>
        <strain evidence="12 13">CBS 109695</strain>
    </source>
</reference>
<evidence type="ECO:0000256" key="5">
    <source>
        <dbReference type="ARBA" id="ARBA00022598"/>
    </source>
</evidence>
<evidence type="ECO:0000256" key="8">
    <source>
        <dbReference type="ARBA" id="ARBA00022840"/>
    </source>
</evidence>
<name>A0A166HXT1_9AGAM</name>
<dbReference type="Pfam" id="PF02569">
    <property type="entry name" value="Pantoate_ligase"/>
    <property type="match status" value="1"/>
</dbReference>
<protein>
    <recommendedName>
        <fullName evidence="4">Pantoate--beta-alanine ligase</fullName>
        <ecNumber evidence="3">6.3.2.1</ecNumber>
    </recommendedName>
    <alternativeName>
        <fullName evidence="10">Pantoate-activating enzyme</fullName>
    </alternativeName>
    <alternativeName>
        <fullName evidence="9">Pantothenate synthetase</fullName>
    </alternativeName>
</protein>
<keyword evidence="5 12" id="KW-0436">Ligase</keyword>
<evidence type="ECO:0000256" key="7">
    <source>
        <dbReference type="ARBA" id="ARBA00022741"/>
    </source>
</evidence>
<dbReference type="Gene3D" id="3.40.50.620">
    <property type="entry name" value="HUPs"/>
    <property type="match status" value="1"/>
</dbReference>